<dbReference type="RefSeq" id="WP_214173664.1">
    <property type="nucleotide sequence ID" value="NZ_JAHCVK010000001.1"/>
</dbReference>
<gene>
    <name evidence="1" type="ORF">KI810_01210</name>
</gene>
<dbReference type="EMBL" id="JAHCVK010000001">
    <property type="protein sequence ID" value="MBT0651661.1"/>
    <property type="molecule type" value="Genomic_DNA"/>
</dbReference>
<comment type="caution">
    <text evidence="1">The sequence shown here is derived from an EMBL/GenBank/DDBJ whole genome shotgun (WGS) entry which is preliminary data.</text>
</comment>
<evidence type="ECO:0000313" key="1">
    <source>
        <dbReference type="EMBL" id="MBT0651661.1"/>
    </source>
</evidence>
<organism evidence="1 2">
    <name type="scientific">Geomobilimonas luticola</name>
    <dbReference type="NCBI Taxonomy" id="1114878"/>
    <lineage>
        <taxon>Bacteria</taxon>
        <taxon>Pseudomonadati</taxon>
        <taxon>Thermodesulfobacteriota</taxon>
        <taxon>Desulfuromonadia</taxon>
        <taxon>Geobacterales</taxon>
        <taxon>Geobacteraceae</taxon>
        <taxon>Geomobilimonas</taxon>
    </lineage>
</organism>
<evidence type="ECO:0000313" key="2">
    <source>
        <dbReference type="Proteomes" id="UP000756860"/>
    </source>
</evidence>
<proteinExistence type="predicted"/>
<name>A0ABS5SAM1_9BACT</name>
<reference evidence="1 2" key="1">
    <citation type="submission" date="2021-05" db="EMBL/GenBank/DDBJ databases">
        <title>The draft genome of Geobacter luticola JCM 17780.</title>
        <authorList>
            <person name="Xu Z."/>
            <person name="Masuda Y."/>
            <person name="Itoh H."/>
            <person name="Senoo K."/>
        </authorList>
    </citation>
    <scope>NUCLEOTIDE SEQUENCE [LARGE SCALE GENOMIC DNA]</scope>
    <source>
        <strain evidence="1 2">JCM 17780</strain>
    </source>
</reference>
<protein>
    <submittedName>
        <fullName evidence="1">Uncharacterized protein</fullName>
    </submittedName>
</protein>
<sequence>MGNCGCGHAAGAGPYAEGRELVEFVSRAHGGSLRERPVPGGGLPTTCQGCGAPFTLTTFVESCPACGGVHAVSPPRCDDPANIQFAGEGYTLPLG</sequence>
<dbReference type="Proteomes" id="UP000756860">
    <property type="component" value="Unassembled WGS sequence"/>
</dbReference>
<accession>A0ABS5SAM1</accession>
<keyword evidence="2" id="KW-1185">Reference proteome</keyword>